<dbReference type="InterPro" id="IPR006626">
    <property type="entry name" value="PbH1"/>
</dbReference>
<dbReference type="OrthoDB" id="134981at2"/>
<dbReference type="GO" id="GO:0016829">
    <property type="term" value="F:lyase activity"/>
    <property type="evidence" value="ECO:0007669"/>
    <property type="project" value="UniProtKB-KW"/>
</dbReference>
<dbReference type="Gene3D" id="2.160.20.10">
    <property type="entry name" value="Single-stranded right-handed beta-helix, Pectin lyase-like"/>
    <property type="match status" value="1"/>
</dbReference>
<organism evidence="2 3">
    <name type="scientific">Plasticicumulans acidivorans</name>
    <dbReference type="NCBI Taxonomy" id="886464"/>
    <lineage>
        <taxon>Bacteria</taxon>
        <taxon>Pseudomonadati</taxon>
        <taxon>Pseudomonadota</taxon>
        <taxon>Gammaproteobacteria</taxon>
        <taxon>Candidatus Competibacteraceae</taxon>
        <taxon>Plasticicumulans</taxon>
    </lineage>
</organism>
<dbReference type="RefSeq" id="WP_110018865.1">
    <property type="nucleotide sequence ID" value="NZ_QGTJ01000006.1"/>
</dbReference>
<dbReference type="SUPFAM" id="SSF51126">
    <property type="entry name" value="Pectin lyase-like"/>
    <property type="match status" value="1"/>
</dbReference>
<evidence type="ECO:0000256" key="1">
    <source>
        <dbReference type="SAM" id="MobiDB-lite"/>
    </source>
</evidence>
<dbReference type="SMART" id="SM00710">
    <property type="entry name" value="PbH1"/>
    <property type="match status" value="6"/>
</dbReference>
<evidence type="ECO:0000313" key="3">
    <source>
        <dbReference type="Proteomes" id="UP000246569"/>
    </source>
</evidence>
<sequence>MNGDFSQWPRDPSSTDQGVLFQQGRVISDADLTAGERIALGWRLHAAQDVIGAGVAAVPAAAAGGFHIEAAFVAGGVVHLRVAAGRLWADGIALELPGEPGQPLERIAPYLEPPANPPGTDASQLGDGVRDAVILEVALEAFNGFQAPARLIEPALGGPDTAERIVARYGFRLLRLGAGEDCRNIGARLADGPAGKGRLTVTLQPTVVVPGECPVVAGGGYTGFEHNLYRIEIAACSDGVARFKWSPFNGGLVGRGVFDASGAPRRVQITANRTAILSCGQDAFYLEALQLDPALGHWRVVYGAFATLDAAQDLVLGEPPVFGSFPAVANPGDSVFFRLWHGLEAVADYPAAGSPVELRDGIRLQFDTPGATAGYRPGDAWSFSVRAGEIANPQTLIDTAPPQELTLHRVPLAEIGWSARLDTRLSGTLEDCRRRFRPLVEQRVCCTWLVGDGLTSFGDFNSLEEAAAHLPAAGGELCLLPGTHFANLALSGARNLRIHGCPRQTRVLARPASVTAPILSFSDCSAIAVSGLDLIALGGDALLAAGSQPGALHGLSLCDCRVLAHDYGVRVDNARDVSLADNRIWVLDTSAGRCAISLRAEEARIERNRLGVWPFSVRPPGGDGGDGGSPDPTDPCASPERLYARLPRLLTYAEFIWAGVRVAAIEPPYRALGGIHLRGACDGVHVLENDIDGGAGHGITLGGLLPGEAVPATDNDNQPLPSVTLTQRVFRALVQDGDGQPLAGVDVFLGNAAAIVAQDSSDAQGLVEMIVPAASYRLAVAPAWRIAELRESSAGGDGEVPFFVLVLRAAVVQTPADRAFLYRLLIEGNTIHRMALSGIGFRPFAELAETPPAEAADTPALLAALLAALAPRELIGRCNVVHELLIRGNRIEGNLRAVFDAALLSAARSVGQGGISLALVERVTIADNRIHDNGRSANDPVCGVFIGFGEDIELSGNHIADNGALGADYAQARQPGLRGGVVVRLAAASLSGGSADVGAAPALRVRDNRIDQPAGRALSALAFGPLAVLGNSLNSEAEGRLNSLDTLVGSVLLIDVGGLHRQLGLAPSLGSAPVAELDNAAATVSLSSAGSFVDRARLEQALPGGELLFDDNQVRMGPRSRAALSLVLASLDDVGCGGNQSSVFRPDLLFANGLLFGYTLRASAGRWREAARACWFSLLSYAAGLNSAANAFCMNTTAHNQGDHCIVAASAGSASGLPVIDDGNLEANRGFCRRIAAEPASLLRYLLQGLVAVLAQQQSNASNSRGNVLQSGTLQTVGGVQSAYTQLQYARSLETARLSARYGASDARVQAATTRLAQARSTLNLLDVQQELATITPAAVPDAGLLLDGRIADTAGRGREGLSVQLVRADGSVLDGFSARTDASGYYAMTLDAGQAAQLRADSGLRLQVADAQNRVLARSEQVLSAGSDPALRASLSLPKSALSRADANTATVIFEGTAPTPHGLRLEDIRGIGPVIAARLRAAGIADVDALLQTDTATLVRLAGLDAEVLRREAARAQAASTTPQSSRSKKR</sequence>
<dbReference type="Gene3D" id="1.10.150.20">
    <property type="entry name" value="5' to 3' exonuclease, C-terminal subdomain"/>
    <property type="match status" value="1"/>
</dbReference>
<keyword evidence="3" id="KW-1185">Reference proteome</keyword>
<reference evidence="2 3" key="1">
    <citation type="submission" date="2018-05" db="EMBL/GenBank/DDBJ databases">
        <title>Genomic Encyclopedia of Type Strains, Phase IV (KMG-IV): sequencing the most valuable type-strain genomes for metagenomic binning, comparative biology and taxonomic classification.</title>
        <authorList>
            <person name="Goeker M."/>
        </authorList>
    </citation>
    <scope>NUCLEOTIDE SEQUENCE [LARGE SCALE GENOMIC DNA]</scope>
    <source>
        <strain evidence="2 3">DSM 23606</strain>
    </source>
</reference>
<dbReference type="InterPro" id="IPR012334">
    <property type="entry name" value="Pectin_lyas_fold"/>
</dbReference>
<dbReference type="EMBL" id="QGTJ01000006">
    <property type="protein sequence ID" value="PWV61192.1"/>
    <property type="molecule type" value="Genomic_DNA"/>
</dbReference>
<comment type="caution">
    <text evidence="2">The sequence shown here is derived from an EMBL/GenBank/DDBJ whole genome shotgun (WGS) entry which is preliminary data.</text>
</comment>
<dbReference type="InterPro" id="IPR011050">
    <property type="entry name" value="Pectin_lyase_fold/virulence"/>
</dbReference>
<evidence type="ECO:0000313" key="2">
    <source>
        <dbReference type="EMBL" id="PWV61192.1"/>
    </source>
</evidence>
<name>A0A317MZM0_9GAMM</name>
<gene>
    <name evidence="2" type="ORF">C7443_106206</name>
</gene>
<accession>A0A317MZM0</accession>
<feature type="region of interest" description="Disordered" evidence="1">
    <location>
        <begin position="619"/>
        <end position="638"/>
    </location>
</feature>
<proteinExistence type="predicted"/>
<protein>
    <submittedName>
        <fullName evidence="2">Parallel beta helix pectate lyase-like protein</fullName>
    </submittedName>
</protein>
<dbReference type="Pfam" id="PF14520">
    <property type="entry name" value="HHH_5"/>
    <property type="match status" value="1"/>
</dbReference>
<dbReference type="Proteomes" id="UP000246569">
    <property type="component" value="Unassembled WGS sequence"/>
</dbReference>
<keyword evidence="2" id="KW-0456">Lyase</keyword>